<protein>
    <submittedName>
        <fullName evidence="1 2">Uncharacterized protein</fullName>
    </submittedName>
</protein>
<accession>A0A2K1KCH3</accession>
<evidence type="ECO:0000313" key="1">
    <source>
        <dbReference type="EMBL" id="PNR51461.1"/>
    </source>
</evidence>
<dbReference type="EnsemblPlants" id="Pp3c7_20960V3.1">
    <property type="protein sequence ID" value="PAC:32925840.CDS.1"/>
    <property type="gene ID" value="Pp3c7_20960"/>
</dbReference>
<gene>
    <name evidence="1" type="ORF">PHYPA_010648</name>
</gene>
<sequence>MKNQLNNHVIMRHSRTKMINTITGITPTSVSTIFTNLSNMSKSLLPTCRRPTTCTRFARSFRNFKAMENCKPPCNDAHNNISTQLYHTNLPIQGIAYR</sequence>
<proteinExistence type="predicted"/>
<name>A0A2K1KCH3_PHYPA</name>
<reference evidence="1 3" key="2">
    <citation type="journal article" date="2018" name="Plant J.">
        <title>The Physcomitrella patens chromosome-scale assembly reveals moss genome structure and evolution.</title>
        <authorList>
            <person name="Lang D."/>
            <person name="Ullrich K.K."/>
            <person name="Murat F."/>
            <person name="Fuchs J."/>
            <person name="Jenkins J."/>
            <person name="Haas F.B."/>
            <person name="Piednoel M."/>
            <person name="Gundlach H."/>
            <person name="Van Bel M."/>
            <person name="Meyberg R."/>
            <person name="Vives C."/>
            <person name="Morata J."/>
            <person name="Symeonidi A."/>
            <person name="Hiss M."/>
            <person name="Muchero W."/>
            <person name="Kamisugi Y."/>
            <person name="Saleh O."/>
            <person name="Blanc G."/>
            <person name="Decker E.L."/>
            <person name="van Gessel N."/>
            <person name="Grimwood J."/>
            <person name="Hayes R.D."/>
            <person name="Graham S.W."/>
            <person name="Gunter L.E."/>
            <person name="McDaniel S.F."/>
            <person name="Hoernstein S.N.W."/>
            <person name="Larsson A."/>
            <person name="Li F.W."/>
            <person name="Perroud P.F."/>
            <person name="Phillips J."/>
            <person name="Ranjan P."/>
            <person name="Rokshar D.S."/>
            <person name="Rothfels C.J."/>
            <person name="Schneider L."/>
            <person name="Shu S."/>
            <person name="Stevenson D.W."/>
            <person name="Thummler F."/>
            <person name="Tillich M."/>
            <person name="Villarreal Aguilar J.C."/>
            <person name="Widiez T."/>
            <person name="Wong G.K."/>
            <person name="Wymore A."/>
            <person name="Zhang Y."/>
            <person name="Zimmer A.D."/>
            <person name="Quatrano R.S."/>
            <person name="Mayer K.F.X."/>
            <person name="Goodstein D."/>
            <person name="Casacuberta J.M."/>
            <person name="Vandepoele K."/>
            <person name="Reski R."/>
            <person name="Cuming A.C."/>
            <person name="Tuskan G.A."/>
            <person name="Maumus F."/>
            <person name="Salse J."/>
            <person name="Schmutz J."/>
            <person name="Rensing S.A."/>
        </authorList>
    </citation>
    <scope>NUCLEOTIDE SEQUENCE [LARGE SCALE GENOMIC DNA]</scope>
    <source>
        <strain evidence="2 3">cv. Gransden 2004</strain>
    </source>
</reference>
<evidence type="ECO:0000313" key="2">
    <source>
        <dbReference type="EnsemblPlants" id="PAC:32925840.CDS.1"/>
    </source>
</evidence>
<dbReference type="Proteomes" id="UP000006727">
    <property type="component" value="Chromosome 7"/>
</dbReference>
<reference evidence="2" key="3">
    <citation type="submission" date="2020-12" db="UniProtKB">
        <authorList>
            <consortium name="EnsemblPlants"/>
        </authorList>
    </citation>
    <scope>IDENTIFICATION</scope>
</reference>
<evidence type="ECO:0000313" key="3">
    <source>
        <dbReference type="Proteomes" id="UP000006727"/>
    </source>
</evidence>
<dbReference type="AlphaFoldDB" id="A0A2K1KCH3"/>
<organism evidence="1">
    <name type="scientific">Physcomitrium patens</name>
    <name type="common">Spreading-leaved earth moss</name>
    <name type="synonym">Physcomitrella patens</name>
    <dbReference type="NCBI Taxonomy" id="3218"/>
    <lineage>
        <taxon>Eukaryota</taxon>
        <taxon>Viridiplantae</taxon>
        <taxon>Streptophyta</taxon>
        <taxon>Embryophyta</taxon>
        <taxon>Bryophyta</taxon>
        <taxon>Bryophytina</taxon>
        <taxon>Bryopsida</taxon>
        <taxon>Funariidae</taxon>
        <taxon>Funariales</taxon>
        <taxon>Funariaceae</taxon>
        <taxon>Physcomitrium</taxon>
    </lineage>
</organism>
<dbReference type="Gramene" id="Pp3c7_20960V3.1">
    <property type="protein sequence ID" value="PAC:32925840.CDS.1"/>
    <property type="gene ID" value="Pp3c7_20960"/>
</dbReference>
<keyword evidence="3" id="KW-1185">Reference proteome</keyword>
<dbReference type="EMBL" id="ABEU02000007">
    <property type="protein sequence ID" value="PNR51461.1"/>
    <property type="molecule type" value="Genomic_DNA"/>
</dbReference>
<reference evidence="1 3" key="1">
    <citation type="journal article" date="2008" name="Science">
        <title>The Physcomitrella genome reveals evolutionary insights into the conquest of land by plants.</title>
        <authorList>
            <person name="Rensing S."/>
            <person name="Lang D."/>
            <person name="Zimmer A."/>
            <person name="Terry A."/>
            <person name="Salamov A."/>
            <person name="Shapiro H."/>
            <person name="Nishiyama T."/>
            <person name="Perroud P.-F."/>
            <person name="Lindquist E."/>
            <person name="Kamisugi Y."/>
            <person name="Tanahashi T."/>
            <person name="Sakakibara K."/>
            <person name="Fujita T."/>
            <person name="Oishi K."/>
            <person name="Shin-I T."/>
            <person name="Kuroki Y."/>
            <person name="Toyoda A."/>
            <person name="Suzuki Y."/>
            <person name="Hashimoto A."/>
            <person name="Yamaguchi K."/>
            <person name="Sugano A."/>
            <person name="Kohara Y."/>
            <person name="Fujiyama A."/>
            <person name="Anterola A."/>
            <person name="Aoki S."/>
            <person name="Ashton N."/>
            <person name="Barbazuk W.B."/>
            <person name="Barker E."/>
            <person name="Bennetzen J."/>
            <person name="Bezanilla M."/>
            <person name="Blankenship R."/>
            <person name="Cho S.H."/>
            <person name="Dutcher S."/>
            <person name="Estelle M."/>
            <person name="Fawcett J.A."/>
            <person name="Gundlach H."/>
            <person name="Hanada K."/>
            <person name="Heyl A."/>
            <person name="Hicks K.A."/>
            <person name="Hugh J."/>
            <person name="Lohr M."/>
            <person name="Mayer K."/>
            <person name="Melkozernov A."/>
            <person name="Murata T."/>
            <person name="Nelson D."/>
            <person name="Pils B."/>
            <person name="Prigge M."/>
            <person name="Reiss B."/>
            <person name="Renner T."/>
            <person name="Rombauts S."/>
            <person name="Rushton P."/>
            <person name="Sanderfoot A."/>
            <person name="Schween G."/>
            <person name="Shiu S.-H."/>
            <person name="Stueber K."/>
            <person name="Theodoulou F.L."/>
            <person name="Tu H."/>
            <person name="Van de Peer Y."/>
            <person name="Verrier P.J."/>
            <person name="Waters E."/>
            <person name="Wood A."/>
            <person name="Yang L."/>
            <person name="Cove D."/>
            <person name="Cuming A."/>
            <person name="Hasebe M."/>
            <person name="Lucas S."/>
            <person name="Mishler D.B."/>
            <person name="Reski R."/>
            <person name="Grigoriev I."/>
            <person name="Quatrano R.S."/>
            <person name="Boore J.L."/>
        </authorList>
    </citation>
    <scope>NUCLEOTIDE SEQUENCE [LARGE SCALE GENOMIC DNA]</scope>
    <source>
        <strain evidence="2 3">cv. Gransden 2004</strain>
    </source>
</reference>